<comment type="caution">
    <text evidence="3">The sequence shown here is derived from an EMBL/GenBank/DDBJ whole genome shotgun (WGS) entry which is preliminary data.</text>
</comment>
<dbReference type="PANTHER" id="PTHR46112:SF2">
    <property type="entry name" value="XAA-PRO AMINOPEPTIDASE P-RELATED"/>
    <property type="match status" value="1"/>
</dbReference>
<dbReference type="InterPro" id="IPR050659">
    <property type="entry name" value="Peptidase_M24B"/>
</dbReference>
<evidence type="ECO:0000259" key="1">
    <source>
        <dbReference type="Pfam" id="PF00557"/>
    </source>
</evidence>
<dbReference type="Pfam" id="PF00557">
    <property type="entry name" value="Peptidase_M24"/>
    <property type="match status" value="1"/>
</dbReference>
<dbReference type="Pfam" id="PF01321">
    <property type="entry name" value="Creatinase_N"/>
    <property type="match status" value="1"/>
</dbReference>
<keyword evidence="4" id="KW-1185">Reference proteome</keyword>
<dbReference type="InterPro" id="IPR029149">
    <property type="entry name" value="Creatin/AminoP/Spt16_N"/>
</dbReference>
<reference evidence="4" key="1">
    <citation type="journal article" date="2019" name="Int. J. Syst. Evol. Microbiol.">
        <title>The Global Catalogue of Microorganisms (GCM) 10K type strain sequencing project: providing services to taxonomists for standard genome sequencing and annotation.</title>
        <authorList>
            <consortium name="The Broad Institute Genomics Platform"/>
            <consortium name="The Broad Institute Genome Sequencing Center for Infectious Disease"/>
            <person name="Wu L."/>
            <person name="Ma J."/>
        </authorList>
    </citation>
    <scope>NUCLEOTIDE SEQUENCE [LARGE SCALE GENOMIC DNA]</scope>
    <source>
        <strain evidence="4">KCTC 33676</strain>
    </source>
</reference>
<feature type="domain" description="Creatinase N-terminal" evidence="2">
    <location>
        <begin position="7"/>
        <end position="135"/>
    </location>
</feature>
<dbReference type="SUPFAM" id="SSF53092">
    <property type="entry name" value="Creatinase/prolidase N-terminal domain"/>
    <property type="match status" value="1"/>
</dbReference>
<dbReference type="InterPro" id="IPR000994">
    <property type="entry name" value="Pept_M24"/>
</dbReference>
<dbReference type="SUPFAM" id="SSF55920">
    <property type="entry name" value="Creatinase/aminopeptidase"/>
    <property type="match status" value="1"/>
</dbReference>
<dbReference type="Gene3D" id="3.40.350.10">
    <property type="entry name" value="Creatinase/prolidase N-terminal domain"/>
    <property type="match status" value="1"/>
</dbReference>
<dbReference type="RefSeq" id="WP_379930089.1">
    <property type="nucleotide sequence ID" value="NZ_JBHUMM010000042.1"/>
</dbReference>
<dbReference type="Gene3D" id="3.90.230.10">
    <property type="entry name" value="Creatinase/methionine aminopeptidase superfamily"/>
    <property type="match status" value="1"/>
</dbReference>
<sequence length="394" mass="43723">MSDWKQRRERLQAMLQEQGLDGFLAVQNVDCYYLCGSMQSGFLFIPAKGDGVFYVRRSVSRAIQEADSAVFPLASLKELGKQMARDFPDLSFDSDLKMATTLDVLPVALYQKLQQSMSQVEWTDGSSMMKKLRMIKSEAEIASIRKAAKAVDTSLQDVLATFRPGWTEVELLANLERELRRHGHFGMMRMRGFNQELVVGMVGSGGEIAEPSFFDGPAGGSGLHPAFPQSASTTPIRRDEPLFIDVGCTIEGYVIDQTRTAVWGRLDSAMERAYLVSEDILRALEQLLKPGTPAEAVYFEALKLAEKAGLRSHFMGYGSEQVKFVGHGIGLEVDEWPVLAKGFKQPLEAGMVIAIEPKFTFPGQGVVGIENTYLITEQGFEKLTCSREGVWHIL</sequence>
<dbReference type="PANTHER" id="PTHR46112">
    <property type="entry name" value="AMINOPEPTIDASE"/>
    <property type="match status" value="1"/>
</dbReference>
<dbReference type="InterPro" id="IPR000587">
    <property type="entry name" value="Creatinase_N"/>
</dbReference>
<evidence type="ECO:0000259" key="2">
    <source>
        <dbReference type="Pfam" id="PF01321"/>
    </source>
</evidence>
<dbReference type="CDD" id="cd01066">
    <property type="entry name" value="APP_MetAP"/>
    <property type="match status" value="1"/>
</dbReference>
<dbReference type="Proteomes" id="UP001597497">
    <property type="component" value="Unassembled WGS sequence"/>
</dbReference>
<dbReference type="InterPro" id="IPR036005">
    <property type="entry name" value="Creatinase/aminopeptidase-like"/>
</dbReference>
<organism evidence="3 4">
    <name type="scientific">Marinicrinis sediminis</name>
    <dbReference type="NCBI Taxonomy" id="1652465"/>
    <lineage>
        <taxon>Bacteria</taxon>
        <taxon>Bacillati</taxon>
        <taxon>Bacillota</taxon>
        <taxon>Bacilli</taxon>
        <taxon>Bacillales</taxon>
        <taxon>Paenibacillaceae</taxon>
    </lineage>
</organism>
<evidence type="ECO:0000313" key="4">
    <source>
        <dbReference type="Proteomes" id="UP001597497"/>
    </source>
</evidence>
<dbReference type="EMBL" id="JBHUMM010000042">
    <property type="protein sequence ID" value="MFD2672523.1"/>
    <property type="molecule type" value="Genomic_DNA"/>
</dbReference>
<evidence type="ECO:0000313" key="3">
    <source>
        <dbReference type="EMBL" id="MFD2672523.1"/>
    </source>
</evidence>
<proteinExistence type="predicted"/>
<protein>
    <submittedName>
        <fullName evidence="3">M24 family metallopeptidase</fullName>
    </submittedName>
</protein>
<name>A0ABW5RC59_9BACL</name>
<feature type="domain" description="Peptidase M24" evidence="1">
    <location>
        <begin position="143"/>
        <end position="377"/>
    </location>
</feature>
<accession>A0ABW5RC59</accession>
<gene>
    <name evidence="3" type="ORF">ACFSUC_13215</name>
</gene>